<dbReference type="SUPFAM" id="SSF53383">
    <property type="entry name" value="PLP-dependent transferases"/>
    <property type="match status" value="1"/>
</dbReference>
<keyword evidence="5 8" id="KW-0808">Transferase</keyword>
<sequence>MNIPWSKMAQNTPSSVVRDMLQAAQEPGMISLAGGLPAQTSFPLEAIRDAYEKVFMGGSAALQYAETEGFRPLRAKIAERLESKGIPASPDHMLLTTGSQQSIDLVCRILLDPGDSVLVESPTYLAALQVIHSYQAEAHGVDCDDDGMLPESLEEQLQLHRPKLVYINPTFSNPSGKVWSRSRRKQAVDLCRKYGVLILEDDPYGEIRFKPEQLDAPALAQLDAASYEGPSNVIYTSTFSKTVAPGLRTGWILAAPDVIQIAARAKQGADLHSSSIDQRALHALLESFDLDGHIRNISQDYEQRMKKMTTLMAAKSWEGISWNSPQGGMFLWLQLPEGMLASNLFTYGIQEKVCIVPGDSFYAGTPELNRMRINFTHTDPDLLPEAVERMDRAIQRWHASLQSDSVVTL</sequence>
<dbReference type="GO" id="GO:0008483">
    <property type="term" value="F:transaminase activity"/>
    <property type="evidence" value="ECO:0007669"/>
    <property type="project" value="UniProtKB-KW"/>
</dbReference>
<dbReference type="AlphaFoldDB" id="A0A0M9BN50"/>
<comment type="subunit">
    <text evidence="3">Homodimer.</text>
</comment>
<dbReference type="Proteomes" id="UP000037688">
    <property type="component" value="Unassembled WGS sequence"/>
</dbReference>
<evidence type="ECO:0000256" key="1">
    <source>
        <dbReference type="ARBA" id="ARBA00001933"/>
    </source>
</evidence>
<dbReference type="CDD" id="cd00609">
    <property type="entry name" value="AAT_like"/>
    <property type="match status" value="1"/>
</dbReference>
<feature type="domain" description="Aminotransferase class I/classII large" evidence="7">
    <location>
        <begin position="36"/>
        <end position="389"/>
    </location>
</feature>
<accession>A0A0M9BN50</accession>
<reference evidence="8 9" key="1">
    <citation type="submission" date="2015-08" db="EMBL/GenBank/DDBJ databases">
        <title>Draft genome sequence of cellulolytic and xylanolytic Paenibacillus sp. A59, isolated from a decaying forest soil from Patagonia, Argentina.</title>
        <authorList>
            <person name="Ghio S."/>
            <person name="Caceres A.M."/>
            <person name="Talia P."/>
            <person name="Grasso D."/>
            <person name="Campos E."/>
        </authorList>
    </citation>
    <scope>NUCLEOTIDE SEQUENCE [LARGE SCALE GENOMIC DNA]</scope>
    <source>
        <strain evidence="8 9">A59</strain>
    </source>
</reference>
<evidence type="ECO:0000313" key="9">
    <source>
        <dbReference type="Proteomes" id="UP000037688"/>
    </source>
</evidence>
<evidence type="ECO:0000259" key="7">
    <source>
        <dbReference type="Pfam" id="PF00155"/>
    </source>
</evidence>
<evidence type="ECO:0000256" key="3">
    <source>
        <dbReference type="ARBA" id="ARBA00011738"/>
    </source>
</evidence>
<evidence type="ECO:0000256" key="4">
    <source>
        <dbReference type="ARBA" id="ARBA00022576"/>
    </source>
</evidence>
<dbReference type="InterPro" id="IPR015422">
    <property type="entry name" value="PyrdxlP-dep_Trfase_small"/>
</dbReference>
<keyword evidence="9" id="KW-1185">Reference proteome</keyword>
<keyword evidence="4 8" id="KW-0032">Aminotransferase</keyword>
<name>A0A0M9BN50_9BACL</name>
<keyword evidence="6" id="KW-0663">Pyridoxal phosphate</keyword>
<comment type="caution">
    <text evidence="8">The sequence shown here is derived from an EMBL/GenBank/DDBJ whole genome shotgun (WGS) entry which is preliminary data.</text>
</comment>
<dbReference type="GO" id="GO:1901605">
    <property type="term" value="P:alpha-amino acid metabolic process"/>
    <property type="evidence" value="ECO:0007669"/>
    <property type="project" value="TreeGrafter"/>
</dbReference>
<protein>
    <submittedName>
        <fullName evidence="8">Aminotransferase</fullName>
    </submittedName>
</protein>
<dbReference type="PANTHER" id="PTHR42790:SF19">
    <property type="entry name" value="KYNURENINE_ALPHA-AMINOADIPATE AMINOTRANSFERASE, MITOCHONDRIAL"/>
    <property type="match status" value="1"/>
</dbReference>
<proteinExistence type="inferred from homology"/>
<dbReference type="Gene3D" id="3.90.1150.10">
    <property type="entry name" value="Aspartate Aminotransferase, domain 1"/>
    <property type="match status" value="1"/>
</dbReference>
<dbReference type="Pfam" id="PF00155">
    <property type="entry name" value="Aminotran_1_2"/>
    <property type="match status" value="1"/>
</dbReference>
<dbReference type="RefSeq" id="WP_053781255.1">
    <property type="nucleotide sequence ID" value="NZ_LITU01000059.1"/>
</dbReference>
<evidence type="ECO:0000256" key="2">
    <source>
        <dbReference type="ARBA" id="ARBA00007441"/>
    </source>
</evidence>
<evidence type="ECO:0000313" key="8">
    <source>
        <dbReference type="EMBL" id="KOY15658.1"/>
    </source>
</evidence>
<organism evidence="8 9">
    <name type="scientific">Paenibacillus xylanivorans</name>
    <dbReference type="NCBI Taxonomy" id="1705561"/>
    <lineage>
        <taxon>Bacteria</taxon>
        <taxon>Bacillati</taxon>
        <taxon>Bacillota</taxon>
        <taxon>Bacilli</taxon>
        <taxon>Bacillales</taxon>
        <taxon>Paenibacillaceae</taxon>
        <taxon>Paenibacillus</taxon>
    </lineage>
</organism>
<dbReference type="EMBL" id="LITU01000059">
    <property type="protein sequence ID" value="KOY15658.1"/>
    <property type="molecule type" value="Genomic_DNA"/>
</dbReference>
<gene>
    <name evidence="8" type="ORF">AMS66_13280</name>
</gene>
<dbReference type="InterPro" id="IPR050859">
    <property type="entry name" value="Class-I_PLP-dep_aminotransf"/>
</dbReference>
<dbReference type="InterPro" id="IPR004839">
    <property type="entry name" value="Aminotransferase_I/II_large"/>
</dbReference>
<dbReference type="OrthoDB" id="9802601at2"/>
<comment type="similarity">
    <text evidence="2">Belongs to the class-I pyridoxal-phosphate-dependent aminotransferase family.</text>
</comment>
<dbReference type="PANTHER" id="PTHR42790">
    <property type="entry name" value="AMINOTRANSFERASE"/>
    <property type="match status" value="1"/>
</dbReference>
<dbReference type="PATRIC" id="fig|1705561.3.peg.2565"/>
<dbReference type="InterPro" id="IPR015421">
    <property type="entry name" value="PyrdxlP-dep_Trfase_major"/>
</dbReference>
<evidence type="ECO:0000256" key="6">
    <source>
        <dbReference type="ARBA" id="ARBA00022898"/>
    </source>
</evidence>
<evidence type="ECO:0000256" key="5">
    <source>
        <dbReference type="ARBA" id="ARBA00022679"/>
    </source>
</evidence>
<dbReference type="InterPro" id="IPR015424">
    <property type="entry name" value="PyrdxlP-dep_Trfase"/>
</dbReference>
<dbReference type="FunFam" id="3.40.640.10:FF:000053">
    <property type="entry name" value="Aminotransferase, class I"/>
    <property type="match status" value="1"/>
</dbReference>
<dbReference type="GO" id="GO:0030170">
    <property type="term" value="F:pyridoxal phosphate binding"/>
    <property type="evidence" value="ECO:0007669"/>
    <property type="project" value="InterPro"/>
</dbReference>
<dbReference type="Gene3D" id="3.40.640.10">
    <property type="entry name" value="Type I PLP-dependent aspartate aminotransferase-like (Major domain)"/>
    <property type="match status" value="1"/>
</dbReference>
<comment type="cofactor">
    <cofactor evidence="1">
        <name>pyridoxal 5'-phosphate</name>
        <dbReference type="ChEBI" id="CHEBI:597326"/>
    </cofactor>
</comment>